<keyword evidence="1" id="KW-0472">Membrane</keyword>
<organism evidence="3 4">
    <name type="scientific">Porphyridium purpureum</name>
    <name type="common">Red alga</name>
    <name type="synonym">Porphyridium cruentum</name>
    <dbReference type="NCBI Taxonomy" id="35688"/>
    <lineage>
        <taxon>Eukaryota</taxon>
        <taxon>Rhodophyta</taxon>
        <taxon>Bangiophyceae</taxon>
        <taxon>Porphyridiales</taxon>
        <taxon>Porphyridiaceae</taxon>
        <taxon>Porphyridium</taxon>
    </lineage>
</organism>
<evidence type="ECO:0000256" key="1">
    <source>
        <dbReference type="SAM" id="Phobius"/>
    </source>
</evidence>
<gene>
    <name evidence="3" type="ORF">FVE85_3228</name>
</gene>
<sequence>MRISAALLAFVTLLALAATVLIAVGLGTDNLIDFSSVGPTTAQGEGSVNYPVRVRISGQSSTFEDQLYTDRYGPFSACLKRAADAENPRVGPVCSTIKWGCDVSLCFISDGQDRVCGSVEVQPLTNCDAFNAFRVIACIAGFFMMFGFIAFLAAWRAPSRQILGAAVLLFGFVMGLVAFALFYAILYVDNGANYAPYGYSLALIIASWPIAMIGGILAFVKPYRKKNTFKPTNEYPAAVDPNYGKVGFVDSNEAPYEPRVEGENFSGDEV</sequence>
<feature type="signal peptide" evidence="2">
    <location>
        <begin position="1"/>
        <end position="17"/>
    </location>
</feature>
<feature type="transmembrane region" description="Helical" evidence="1">
    <location>
        <begin position="132"/>
        <end position="155"/>
    </location>
</feature>
<keyword evidence="2" id="KW-0732">Signal</keyword>
<protein>
    <submittedName>
        <fullName evidence="3">Uncharacterized protein</fullName>
    </submittedName>
</protein>
<dbReference type="EMBL" id="VRMN01000004">
    <property type="protein sequence ID" value="KAA8494987.1"/>
    <property type="molecule type" value="Genomic_DNA"/>
</dbReference>
<feature type="transmembrane region" description="Helical" evidence="1">
    <location>
        <begin position="197"/>
        <end position="220"/>
    </location>
</feature>
<keyword evidence="1" id="KW-0812">Transmembrane</keyword>
<feature type="chain" id="PRO_5023922263" evidence="2">
    <location>
        <begin position="18"/>
        <end position="270"/>
    </location>
</feature>
<reference evidence="4" key="1">
    <citation type="journal article" date="2019" name="Nat. Commun.">
        <title>Expansion of phycobilisome linker gene families in mesophilic red algae.</title>
        <authorList>
            <person name="Lee J."/>
            <person name="Kim D."/>
            <person name="Bhattacharya D."/>
            <person name="Yoon H.S."/>
        </authorList>
    </citation>
    <scope>NUCLEOTIDE SEQUENCE [LARGE SCALE GENOMIC DNA]</scope>
    <source>
        <strain evidence="4">CCMP 1328</strain>
    </source>
</reference>
<proteinExistence type="predicted"/>
<dbReference type="Gene3D" id="1.20.140.150">
    <property type="match status" value="1"/>
</dbReference>
<evidence type="ECO:0000256" key="2">
    <source>
        <dbReference type="SAM" id="SignalP"/>
    </source>
</evidence>
<evidence type="ECO:0000313" key="3">
    <source>
        <dbReference type="EMBL" id="KAA8494987.1"/>
    </source>
</evidence>
<accession>A0A5J4YX02</accession>
<comment type="caution">
    <text evidence="3">The sequence shown here is derived from an EMBL/GenBank/DDBJ whole genome shotgun (WGS) entry which is preliminary data.</text>
</comment>
<feature type="transmembrane region" description="Helical" evidence="1">
    <location>
        <begin position="162"/>
        <end position="185"/>
    </location>
</feature>
<evidence type="ECO:0000313" key="4">
    <source>
        <dbReference type="Proteomes" id="UP000324585"/>
    </source>
</evidence>
<dbReference type="OMA" id="FRVIACI"/>
<keyword evidence="4" id="KW-1185">Reference proteome</keyword>
<keyword evidence="1" id="KW-1133">Transmembrane helix</keyword>
<name>A0A5J4YX02_PORPP</name>
<dbReference type="AlphaFoldDB" id="A0A5J4YX02"/>
<dbReference type="Proteomes" id="UP000324585">
    <property type="component" value="Unassembled WGS sequence"/>
</dbReference>